<dbReference type="InterPro" id="IPR017520">
    <property type="entry name" value="CHP03086"/>
</dbReference>
<sequence length="181" mass="19205">MNPTATAYEAAARPLSTVLDAVPPAEWESASPCTGWTARQVVGHVVETQRALLTGHGHDLGPEPDLTDPAAAFREHAARVLALVSRDEVADTAYDGFFGPTTVGATLVQVYVWDLVVHRWDVARATGGDETLTPEELDRAEAGADAFGDALHMDGICAPAVQPPDDADRQTRLLARLGRAA</sequence>
<evidence type="ECO:0000259" key="1">
    <source>
        <dbReference type="Pfam" id="PF11716"/>
    </source>
</evidence>
<dbReference type="EMBL" id="JAAGWK010000033">
    <property type="protein sequence ID" value="NEL56316.1"/>
    <property type="molecule type" value="Genomic_DNA"/>
</dbReference>
<dbReference type="InterPro" id="IPR024344">
    <property type="entry name" value="MDMPI_metal-binding"/>
</dbReference>
<name>A0A7K3WIY3_9ACTN</name>
<dbReference type="InterPro" id="IPR034660">
    <property type="entry name" value="DinB/YfiT-like"/>
</dbReference>
<dbReference type="Pfam" id="PF11716">
    <property type="entry name" value="MDMPI_N"/>
    <property type="match status" value="1"/>
</dbReference>
<protein>
    <submittedName>
        <fullName evidence="2">TIGR03086 family protein</fullName>
    </submittedName>
</protein>
<proteinExistence type="predicted"/>
<dbReference type="NCBIfam" id="TIGR03083">
    <property type="entry name" value="maleylpyruvate isomerase family mycothiol-dependent enzyme"/>
    <property type="match status" value="1"/>
</dbReference>
<evidence type="ECO:0000313" key="3">
    <source>
        <dbReference type="Proteomes" id="UP000470470"/>
    </source>
</evidence>
<gene>
    <name evidence="2" type="ORF">G1H19_20305</name>
</gene>
<dbReference type="GO" id="GO:0046872">
    <property type="term" value="F:metal ion binding"/>
    <property type="evidence" value="ECO:0007669"/>
    <property type="project" value="InterPro"/>
</dbReference>
<comment type="caution">
    <text evidence="2">The sequence shown here is derived from an EMBL/GenBank/DDBJ whole genome shotgun (WGS) entry which is preliminary data.</text>
</comment>
<dbReference type="NCBIfam" id="TIGR03086">
    <property type="entry name" value="TIGR03086 family metal-binding protein"/>
    <property type="match status" value="1"/>
</dbReference>
<organism evidence="2 3">
    <name type="scientific">Goekera deserti</name>
    <dbReference type="NCBI Taxonomy" id="2497753"/>
    <lineage>
        <taxon>Bacteria</taxon>
        <taxon>Bacillati</taxon>
        <taxon>Actinomycetota</taxon>
        <taxon>Actinomycetes</taxon>
        <taxon>Geodermatophilales</taxon>
        <taxon>Geodermatophilaceae</taxon>
        <taxon>Goekera</taxon>
    </lineage>
</organism>
<dbReference type="Proteomes" id="UP000470470">
    <property type="component" value="Unassembled WGS sequence"/>
</dbReference>
<dbReference type="InterPro" id="IPR017517">
    <property type="entry name" value="Maleyloyr_isom"/>
</dbReference>
<dbReference type="Gene3D" id="1.20.120.450">
    <property type="entry name" value="dinb family like domain"/>
    <property type="match status" value="1"/>
</dbReference>
<reference evidence="2 3" key="1">
    <citation type="submission" date="2020-02" db="EMBL/GenBank/DDBJ databases">
        <title>The whole genome sequence of CPCC 205119.</title>
        <authorList>
            <person name="Jiang Z."/>
        </authorList>
    </citation>
    <scope>NUCLEOTIDE SEQUENCE [LARGE SCALE GENOMIC DNA]</scope>
    <source>
        <strain evidence="2 3">CPCC 205119</strain>
    </source>
</reference>
<feature type="domain" description="Mycothiol-dependent maleylpyruvate isomerase metal-binding" evidence="1">
    <location>
        <begin position="9"/>
        <end position="123"/>
    </location>
</feature>
<dbReference type="RefSeq" id="WP_162392200.1">
    <property type="nucleotide sequence ID" value="NZ_JAABOZ010000001.1"/>
</dbReference>
<evidence type="ECO:0000313" key="2">
    <source>
        <dbReference type="EMBL" id="NEL56316.1"/>
    </source>
</evidence>
<accession>A0A7K3WIY3</accession>
<dbReference type="AlphaFoldDB" id="A0A7K3WIY3"/>
<dbReference type="SUPFAM" id="SSF109854">
    <property type="entry name" value="DinB/YfiT-like putative metalloenzymes"/>
    <property type="match status" value="1"/>
</dbReference>
<keyword evidence="3" id="KW-1185">Reference proteome</keyword>